<evidence type="ECO:0000256" key="1">
    <source>
        <dbReference type="ARBA" id="ARBA00012513"/>
    </source>
</evidence>
<dbReference type="InterPro" id="IPR050235">
    <property type="entry name" value="CK1_Ser-Thr_kinase"/>
</dbReference>
<name>A0A182EQK7_ONCOC</name>
<dbReference type="InterPro" id="IPR011009">
    <property type="entry name" value="Kinase-like_dom_sf"/>
</dbReference>
<keyword evidence="4" id="KW-1185">Reference proteome</keyword>
<dbReference type="InterPro" id="IPR000719">
    <property type="entry name" value="Prot_kinase_dom"/>
</dbReference>
<dbReference type="GO" id="GO:0005524">
    <property type="term" value="F:ATP binding"/>
    <property type="evidence" value="ECO:0007669"/>
    <property type="project" value="InterPro"/>
</dbReference>
<dbReference type="PROSITE" id="PS00108">
    <property type="entry name" value="PROTEIN_KINASE_ST"/>
    <property type="match status" value="1"/>
</dbReference>
<dbReference type="SUPFAM" id="SSF56112">
    <property type="entry name" value="Protein kinase-like (PK-like)"/>
    <property type="match status" value="1"/>
</dbReference>
<dbReference type="SMART" id="SM00220">
    <property type="entry name" value="S_TKc"/>
    <property type="match status" value="1"/>
</dbReference>
<dbReference type="AlphaFoldDB" id="A0A182EQK7"/>
<gene>
    <name evidence="3" type="ORF">NOO_LOCUS10421</name>
</gene>
<dbReference type="EC" id="2.7.11.1" evidence="1"/>
<reference evidence="5" key="1">
    <citation type="submission" date="2016-06" db="UniProtKB">
        <authorList>
            <consortium name="WormBaseParasite"/>
        </authorList>
    </citation>
    <scope>IDENTIFICATION</scope>
</reference>
<dbReference type="GO" id="GO:0004674">
    <property type="term" value="F:protein serine/threonine kinase activity"/>
    <property type="evidence" value="ECO:0007669"/>
    <property type="project" value="UniProtKB-EC"/>
</dbReference>
<proteinExistence type="predicted"/>
<dbReference type="PANTHER" id="PTHR11909">
    <property type="entry name" value="CASEIN KINASE-RELATED"/>
    <property type="match status" value="1"/>
</dbReference>
<dbReference type="STRING" id="42157.A0A182EQK7"/>
<accession>A0A182EQK7</accession>
<dbReference type="EMBL" id="UYRW01005965">
    <property type="protein sequence ID" value="VDM94148.1"/>
    <property type="molecule type" value="Genomic_DNA"/>
</dbReference>
<organism evidence="5">
    <name type="scientific">Onchocerca ochengi</name>
    <name type="common">Filarial nematode worm</name>
    <dbReference type="NCBI Taxonomy" id="42157"/>
    <lineage>
        <taxon>Eukaryota</taxon>
        <taxon>Metazoa</taxon>
        <taxon>Ecdysozoa</taxon>
        <taxon>Nematoda</taxon>
        <taxon>Chromadorea</taxon>
        <taxon>Rhabditida</taxon>
        <taxon>Spirurina</taxon>
        <taxon>Spiruromorpha</taxon>
        <taxon>Filarioidea</taxon>
        <taxon>Onchocercidae</taxon>
        <taxon>Onchocerca</taxon>
    </lineage>
</organism>
<reference evidence="3 4" key="2">
    <citation type="submission" date="2018-08" db="EMBL/GenBank/DDBJ databases">
        <authorList>
            <person name="Laetsch R D."/>
            <person name="Stevens L."/>
            <person name="Kumar S."/>
            <person name="Blaxter L. M."/>
        </authorList>
    </citation>
    <scope>NUCLEOTIDE SEQUENCE [LARGE SCALE GENOMIC DNA]</scope>
</reference>
<dbReference type="Pfam" id="PF00069">
    <property type="entry name" value="Pkinase"/>
    <property type="match status" value="1"/>
</dbReference>
<dbReference type="Proteomes" id="UP000271087">
    <property type="component" value="Unassembled WGS sequence"/>
</dbReference>
<protein>
    <recommendedName>
        <fullName evidence="1">non-specific serine/threonine protein kinase</fullName>
        <ecNumber evidence="1">2.7.11.1</ecNumber>
    </recommendedName>
</protein>
<dbReference type="WBParaSite" id="nOo.2.0.1.t10421-RA">
    <property type="protein sequence ID" value="nOo.2.0.1.t10421-RA"/>
    <property type="gene ID" value="nOo.2.0.1.g10421"/>
</dbReference>
<feature type="domain" description="Protein kinase" evidence="2">
    <location>
        <begin position="22"/>
        <end position="201"/>
    </location>
</feature>
<evidence type="ECO:0000313" key="3">
    <source>
        <dbReference type="EMBL" id="VDM94148.1"/>
    </source>
</evidence>
<dbReference type="OrthoDB" id="5979581at2759"/>
<dbReference type="InterPro" id="IPR008271">
    <property type="entry name" value="Ser/Thr_kinase_AS"/>
</dbReference>
<sequence length="201" mass="23295">MTTEDERPSSIDFKIGRRFGKWRIKNKLDEGGFGQIYRVEHIEERGRYAALKAEPNDVEGGSAIKLEIMIINILNRDGHKPHVVKLYHAAKHKKFSYMIITLLGKNLRTLKMSCPEEHLSMKTWSRIGIQCLYSIKLLHDIGFIHRDIKPANFVMGHESDVENVRYVHILDFGLARKTRAYLHATLHQNFKAVGEKRVMLC</sequence>
<dbReference type="Gene3D" id="1.10.510.10">
    <property type="entry name" value="Transferase(Phosphotransferase) domain 1"/>
    <property type="match status" value="1"/>
</dbReference>
<evidence type="ECO:0000313" key="5">
    <source>
        <dbReference type="WBParaSite" id="nOo.2.0.1.t10421-RA"/>
    </source>
</evidence>
<evidence type="ECO:0000259" key="2">
    <source>
        <dbReference type="PROSITE" id="PS50011"/>
    </source>
</evidence>
<dbReference type="PROSITE" id="PS50011">
    <property type="entry name" value="PROTEIN_KINASE_DOM"/>
    <property type="match status" value="1"/>
</dbReference>
<evidence type="ECO:0000313" key="4">
    <source>
        <dbReference type="Proteomes" id="UP000271087"/>
    </source>
</evidence>